<dbReference type="Proteomes" id="UP000078541">
    <property type="component" value="Unassembled WGS sequence"/>
</dbReference>
<sequence>MVYMGLAGQYFSELDPNFNGPPRAVDPAVRARKLVGMERRDVILTAVFGTVGALAILVGLALAMWLYLRARKSKQRDDDLEDQNDNGDGSTQQQSTKKNGFLNLKTPLISTKALGRVIKVSIVATADDPVVIVVVIIVVPVVASRCFC</sequence>
<feature type="region of interest" description="Disordered" evidence="1">
    <location>
        <begin position="77"/>
        <end position="96"/>
    </location>
</feature>
<keyword evidence="4" id="KW-1185">Reference proteome</keyword>
<dbReference type="AlphaFoldDB" id="A0A195ESJ9"/>
<evidence type="ECO:0000256" key="1">
    <source>
        <dbReference type="SAM" id="MobiDB-lite"/>
    </source>
</evidence>
<reference evidence="3 4" key="1">
    <citation type="submission" date="2016-03" db="EMBL/GenBank/DDBJ databases">
        <title>Trachymyrmex septentrionalis WGS genome.</title>
        <authorList>
            <person name="Nygaard S."/>
            <person name="Hu H."/>
            <person name="Boomsma J."/>
            <person name="Zhang G."/>
        </authorList>
    </citation>
    <scope>NUCLEOTIDE SEQUENCE [LARGE SCALE GENOMIC DNA]</scope>
    <source>
        <strain evidence="3">Tsep2-gDNA-1</strain>
        <tissue evidence="3">Whole body</tissue>
    </source>
</reference>
<gene>
    <name evidence="3" type="ORF">ALC56_14676</name>
</gene>
<keyword evidence="2" id="KW-0812">Transmembrane</keyword>
<protein>
    <submittedName>
        <fullName evidence="3">Uncharacterized protein</fullName>
    </submittedName>
</protein>
<evidence type="ECO:0000256" key="2">
    <source>
        <dbReference type="SAM" id="Phobius"/>
    </source>
</evidence>
<organism evidence="3 4">
    <name type="scientific">Trachymyrmex septentrionalis</name>
    <dbReference type="NCBI Taxonomy" id="34720"/>
    <lineage>
        <taxon>Eukaryota</taxon>
        <taxon>Metazoa</taxon>
        <taxon>Ecdysozoa</taxon>
        <taxon>Arthropoda</taxon>
        <taxon>Hexapoda</taxon>
        <taxon>Insecta</taxon>
        <taxon>Pterygota</taxon>
        <taxon>Neoptera</taxon>
        <taxon>Endopterygota</taxon>
        <taxon>Hymenoptera</taxon>
        <taxon>Apocrita</taxon>
        <taxon>Aculeata</taxon>
        <taxon>Formicoidea</taxon>
        <taxon>Formicidae</taxon>
        <taxon>Myrmicinae</taxon>
        <taxon>Trachymyrmex</taxon>
    </lineage>
</organism>
<name>A0A195ESJ9_9HYME</name>
<evidence type="ECO:0000313" key="4">
    <source>
        <dbReference type="Proteomes" id="UP000078541"/>
    </source>
</evidence>
<keyword evidence="2" id="KW-0472">Membrane</keyword>
<evidence type="ECO:0000313" key="3">
    <source>
        <dbReference type="EMBL" id="KYN30864.1"/>
    </source>
</evidence>
<proteinExistence type="predicted"/>
<dbReference type="EMBL" id="KQ981993">
    <property type="protein sequence ID" value="KYN30864.1"/>
    <property type="molecule type" value="Genomic_DNA"/>
</dbReference>
<keyword evidence="2" id="KW-1133">Transmembrane helix</keyword>
<accession>A0A195ESJ9</accession>
<feature type="transmembrane region" description="Helical" evidence="2">
    <location>
        <begin position="42"/>
        <end position="68"/>
    </location>
</feature>
<dbReference type="STRING" id="34720.A0A195ESJ9"/>